<dbReference type="STRING" id="857290.HMPREF9156_00856"/>
<evidence type="ECO:0000256" key="3">
    <source>
        <dbReference type="ARBA" id="ARBA00022723"/>
    </source>
</evidence>
<organism evidence="12 13">
    <name type="scientific">Scardovia wiggsiae F0424</name>
    <dbReference type="NCBI Taxonomy" id="857290"/>
    <lineage>
        <taxon>Bacteria</taxon>
        <taxon>Bacillati</taxon>
        <taxon>Actinomycetota</taxon>
        <taxon>Actinomycetes</taxon>
        <taxon>Bifidobacteriales</taxon>
        <taxon>Bifidobacteriaceae</taxon>
        <taxon>Scardovia</taxon>
    </lineage>
</organism>
<keyword evidence="9 10" id="KW-0326">Glycosidase</keyword>
<keyword evidence="5 10" id="KW-0378">Hydrolase</keyword>
<keyword evidence="12" id="KW-0540">Nuclease</keyword>
<dbReference type="InterPro" id="IPR004036">
    <property type="entry name" value="Endonuclease-III-like_CS2"/>
</dbReference>
<dbReference type="EMBL" id="AGZS01000003">
    <property type="protein sequence ID" value="EJD64981.1"/>
    <property type="molecule type" value="Genomic_DNA"/>
</dbReference>
<dbReference type="Proteomes" id="UP000006415">
    <property type="component" value="Unassembled WGS sequence"/>
</dbReference>
<dbReference type="OrthoDB" id="9800977at2"/>
<feature type="binding site" evidence="10">
    <location>
        <position position="197"/>
    </location>
    <ligand>
        <name>[4Fe-4S] cluster</name>
        <dbReference type="ChEBI" id="CHEBI:49883"/>
    </ligand>
</feature>
<evidence type="ECO:0000256" key="7">
    <source>
        <dbReference type="ARBA" id="ARBA00023014"/>
    </source>
</evidence>
<keyword evidence="8 10" id="KW-0234">DNA repair</keyword>
<dbReference type="SMART" id="SM00478">
    <property type="entry name" value="ENDO3c"/>
    <property type="match status" value="1"/>
</dbReference>
<dbReference type="PANTHER" id="PTHR10359:SF18">
    <property type="entry name" value="ENDONUCLEASE III"/>
    <property type="match status" value="1"/>
</dbReference>
<evidence type="ECO:0000256" key="5">
    <source>
        <dbReference type="ARBA" id="ARBA00022801"/>
    </source>
</evidence>
<dbReference type="SUPFAM" id="SSF48150">
    <property type="entry name" value="DNA-glycosylase"/>
    <property type="match status" value="1"/>
</dbReference>
<feature type="binding site" evidence="10">
    <location>
        <position position="187"/>
    </location>
    <ligand>
        <name>[4Fe-4S] cluster</name>
        <dbReference type="ChEBI" id="CHEBI:49883"/>
    </ligand>
</feature>
<comment type="similarity">
    <text evidence="1 10">Belongs to the Nth/MutY family.</text>
</comment>
<evidence type="ECO:0000256" key="4">
    <source>
        <dbReference type="ARBA" id="ARBA00022763"/>
    </source>
</evidence>
<dbReference type="Pfam" id="PF00730">
    <property type="entry name" value="HhH-GPD"/>
    <property type="match status" value="1"/>
</dbReference>
<feature type="binding site" evidence="10">
    <location>
        <position position="203"/>
    </location>
    <ligand>
        <name>[4Fe-4S] cluster</name>
        <dbReference type="ChEBI" id="CHEBI:49883"/>
    </ligand>
</feature>
<dbReference type="GO" id="GO:0003677">
    <property type="term" value="F:DNA binding"/>
    <property type="evidence" value="ECO:0007669"/>
    <property type="project" value="UniProtKB-UniRule"/>
</dbReference>
<keyword evidence="12" id="KW-0255">Endonuclease</keyword>
<evidence type="ECO:0000256" key="9">
    <source>
        <dbReference type="ARBA" id="ARBA00023295"/>
    </source>
</evidence>
<dbReference type="Gene3D" id="1.10.1670.10">
    <property type="entry name" value="Helix-hairpin-Helix base-excision DNA repair enzymes (C-terminal)"/>
    <property type="match status" value="1"/>
</dbReference>
<evidence type="ECO:0000256" key="6">
    <source>
        <dbReference type="ARBA" id="ARBA00023004"/>
    </source>
</evidence>
<dbReference type="PROSITE" id="PS01155">
    <property type="entry name" value="ENDONUCLEASE_III_2"/>
    <property type="match status" value="1"/>
</dbReference>
<accession>J0X0T0</accession>
<reference evidence="12 13" key="1">
    <citation type="submission" date="2012-01" db="EMBL/GenBank/DDBJ databases">
        <title>The Genome Sequence of Scardovia wiggsiae F0424.</title>
        <authorList>
            <consortium name="The Broad Institute Genome Sequencing Platform"/>
            <person name="Earl A."/>
            <person name="Ward D."/>
            <person name="Feldgarden M."/>
            <person name="Gevers D."/>
            <person name="Izard J."/>
            <person name="Ganesan A."/>
            <person name="Baranova O.V."/>
            <person name="Blanton J.M."/>
            <person name="Tanner A.C."/>
            <person name="Mathney J."/>
            <person name="Dewhirst F.E."/>
            <person name="Young S.K."/>
            <person name="Zeng Q."/>
            <person name="Gargeya S."/>
            <person name="Fitzgerald M."/>
            <person name="Haas B."/>
            <person name="Abouelleil A."/>
            <person name="Alvarado L."/>
            <person name="Arachchi H.M."/>
            <person name="Berlin A."/>
            <person name="Chapman S.B."/>
            <person name="Gearin G."/>
            <person name="Goldberg J."/>
            <person name="Griggs A."/>
            <person name="Gujja S."/>
            <person name="Hansen M."/>
            <person name="Heiman D."/>
            <person name="Howarth C."/>
            <person name="Larimer J."/>
            <person name="Lui A."/>
            <person name="MacDonald P.J.P."/>
            <person name="McCowen C."/>
            <person name="Montmayeur A."/>
            <person name="Murphy C."/>
            <person name="Neiman D."/>
            <person name="Pearson M."/>
            <person name="Priest M."/>
            <person name="Roberts A."/>
            <person name="Saif S."/>
            <person name="Shea T."/>
            <person name="Sisk P."/>
            <person name="Stolte C."/>
            <person name="Sykes S."/>
            <person name="Wortman J."/>
            <person name="Nusbaum C."/>
            <person name="Birren B."/>
        </authorList>
    </citation>
    <scope>NUCLEOTIDE SEQUENCE [LARGE SCALE GENOMIC DNA]</scope>
    <source>
        <strain evidence="12 13">F0424</strain>
    </source>
</reference>
<gene>
    <name evidence="10" type="primary">nth</name>
    <name evidence="12" type="ORF">HMPREF9156_00856</name>
</gene>
<keyword evidence="13" id="KW-1185">Reference proteome</keyword>
<evidence type="ECO:0000313" key="13">
    <source>
        <dbReference type="Proteomes" id="UP000006415"/>
    </source>
</evidence>
<evidence type="ECO:0000256" key="8">
    <source>
        <dbReference type="ARBA" id="ARBA00023204"/>
    </source>
</evidence>
<keyword evidence="6 10" id="KW-0408">Iron</keyword>
<dbReference type="NCBIfam" id="TIGR01083">
    <property type="entry name" value="nth"/>
    <property type="match status" value="1"/>
</dbReference>
<dbReference type="InterPro" id="IPR011257">
    <property type="entry name" value="DNA_glycosylase"/>
</dbReference>
<dbReference type="InterPro" id="IPR005759">
    <property type="entry name" value="Nth"/>
</dbReference>
<keyword evidence="10" id="KW-0238">DNA-binding</keyword>
<dbReference type="Pfam" id="PF00633">
    <property type="entry name" value="HHH"/>
    <property type="match status" value="1"/>
</dbReference>
<dbReference type="SMART" id="SM00525">
    <property type="entry name" value="FES"/>
    <property type="match status" value="1"/>
</dbReference>
<evidence type="ECO:0000259" key="11">
    <source>
        <dbReference type="SMART" id="SM00478"/>
    </source>
</evidence>
<protein>
    <recommendedName>
        <fullName evidence="10">Endonuclease III</fullName>
        <ecNumber evidence="10">4.2.99.18</ecNumber>
    </recommendedName>
    <alternativeName>
        <fullName evidence="10">DNA-(apurinic or apyrimidinic site) lyase</fullName>
    </alternativeName>
</protein>
<dbReference type="PANTHER" id="PTHR10359">
    <property type="entry name" value="A/G-SPECIFIC ADENINE GLYCOSYLASE/ENDONUCLEASE III"/>
    <property type="match status" value="1"/>
</dbReference>
<feature type="binding site" evidence="10">
    <location>
        <position position="194"/>
    </location>
    <ligand>
        <name>[4Fe-4S] cluster</name>
        <dbReference type="ChEBI" id="CHEBI:49883"/>
    </ligand>
</feature>
<evidence type="ECO:0000256" key="2">
    <source>
        <dbReference type="ARBA" id="ARBA00022485"/>
    </source>
</evidence>
<dbReference type="HOGENOM" id="CLU_012862_3_3_11"/>
<dbReference type="FunFam" id="1.10.340.30:FF:000001">
    <property type="entry name" value="Endonuclease III"/>
    <property type="match status" value="1"/>
</dbReference>
<dbReference type="AlphaFoldDB" id="J0X0T0"/>
<dbReference type="PIRSF" id="PIRSF001435">
    <property type="entry name" value="Nth"/>
    <property type="match status" value="1"/>
</dbReference>
<name>J0X0T0_9BIFI</name>
<keyword evidence="3 10" id="KW-0479">Metal-binding</keyword>
<dbReference type="GO" id="GO:0006285">
    <property type="term" value="P:base-excision repair, AP site formation"/>
    <property type="evidence" value="ECO:0007669"/>
    <property type="project" value="TreeGrafter"/>
</dbReference>
<dbReference type="HAMAP" id="MF_00942">
    <property type="entry name" value="Nth"/>
    <property type="match status" value="1"/>
</dbReference>
<dbReference type="CDD" id="cd00056">
    <property type="entry name" value="ENDO3c"/>
    <property type="match status" value="1"/>
</dbReference>
<comment type="caution">
    <text evidence="12">The sequence shown here is derived from an EMBL/GenBank/DDBJ whole genome shotgun (WGS) entry which is preliminary data.</text>
</comment>
<evidence type="ECO:0000256" key="10">
    <source>
        <dbReference type="HAMAP-Rule" id="MF_00942"/>
    </source>
</evidence>
<dbReference type="eggNOG" id="COG0177">
    <property type="taxonomic scope" value="Bacteria"/>
</dbReference>
<keyword evidence="4 10" id="KW-0227">DNA damage</keyword>
<feature type="domain" description="HhH-GPD" evidence="11">
    <location>
        <begin position="33"/>
        <end position="185"/>
    </location>
</feature>
<dbReference type="EC" id="4.2.99.18" evidence="10"/>
<evidence type="ECO:0000256" key="1">
    <source>
        <dbReference type="ARBA" id="ARBA00008343"/>
    </source>
</evidence>
<dbReference type="InterPro" id="IPR023170">
    <property type="entry name" value="HhH_base_excis_C"/>
</dbReference>
<keyword evidence="2 10" id="KW-0004">4Fe-4S</keyword>
<evidence type="ECO:0000313" key="12">
    <source>
        <dbReference type="EMBL" id="EJD64981.1"/>
    </source>
</evidence>
<dbReference type="GO" id="GO:0046872">
    <property type="term" value="F:metal ion binding"/>
    <property type="evidence" value="ECO:0007669"/>
    <property type="project" value="UniProtKB-KW"/>
</dbReference>
<dbReference type="Gene3D" id="1.10.340.30">
    <property type="entry name" value="Hypothetical protein, domain 2"/>
    <property type="match status" value="1"/>
</dbReference>
<dbReference type="GO" id="GO:0140078">
    <property type="term" value="F:class I DNA-(apurinic or apyrimidinic site) endonuclease activity"/>
    <property type="evidence" value="ECO:0007669"/>
    <property type="project" value="UniProtKB-EC"/>
</dbReference>
<dbReference type="GO" id="GO:0019104">
    <property type="term" value="F:DNA N-glycosylase activity"/>
    <property type="evidence" value="ECO:0007669"/>
    <property type="project" value="UniProtKB-UniRule"/>
</dbReference>
<keyword evidence="10" id="KW-0456">Lyase</keyword>
<comment type="function">
    <text evidence="10">DNA repair enzyme that has both DNA N-glycosylase activity and AP-lyase activity. The DNA N-glycosylase activity releases various damaged pyrimidines from DNA by cleaving the N-glycosidic bond, leaving an AP (apurinic/apyrimidinic) site. The AP-lyase activity cleaves the phosphodiester bond 3' to the AP site by a beta-elimination, leaving a 3'-terminal unsaturated sugar and a product with a terminal 5'-phosphate.</text>
</comment>
<dbReference type="InterPro" id="IPR003651">
    <property type="entry name" value="Endonuclease3_FeS-loop_motif"/>
</dbReference>
<dbReference type="GO" id="GO:0051539">
    <property type="term" value="F:4 iron, 4 sulfur cluster binding"/>
    <property type="evidence" value="ECO:0007669"/>
    <property type="project" value="UniProtKB-UniRule"/>
</dbReference>
<comment type="cofactor">
    <cofactor evidence="10">
        <name>[4Fe-4S] cluster</name>
        <dbReference type="ChEBI" id="CHEBI:49883"/>
    </cofactor>
    <text evidence="10">Binds 1 [4Fe-4S] cluster.</text>
</comment>
<dbReference type="InterPro" id="IPR003265">
    <property type="entry name" value="HhH-GPD_domain"/>
</dbReference>
<dbReference type="Pfam" id="PF10576">
    <property type="entry name" value="EndIII_4Fe-2S"/>
    <property type="match status" value="1"/>
</dbReference>
<proteinExistence type="inferred from homology"/>
<keyword evidence="7 10" id="KW-0411">Iron-sulfur</keyword>
<comment type="catalytic activity">
    <reaction evidence="10">
        <text>2'-deoxyribonucleotide-(2'-deoxyribose 5'-phosphate)-2'-deoxyribonucleotide-DNA = a 3'-end 2'-deoxyribonucleotide-(2,3-dehydro-2,3-deoxyribose 5'-phosphate)-DNA + a 5'-end 5'-phospho-2'-deoxyribonucleoside-DNA + H(+)</text>
        <dbReference type="Rhea" id="RHEA:66592"/>
        <dbReference type="Rhea" id="RHEA-COMP:13180"/>
        <dbReference type="Rhea" id="RHEA-COMP:16897"/>
        <dbReference type="Rhea" id="RHEA-COMP:17067"/>
        <dbReference type="ChEBI" id="CHEBI:15378"/>
        <dbReference type="ChEBI" id="CHEBI:136412"/>
        <dbReference type="ChEBI" id="CHEBI:157695"/>
        <dbReference type="ChEBI" id="CHEBI:167181"/>
        <dbReference type="EC" id="4.2.99.18"/>
    </reaction>
</comment>
<sequence>MHDEYSILCSIYKNPASALVFRNPFELLIATMMSAQTTDVQVNKVTPELFSRYPTPESLADAPVQDVEQIIRTIGFYHTKAQRAIIIANELVQRFNSEVPHTMEELTTLPGVGRKTANVVLGNAFNLPGFPVDTHVIRVTKRLHWRSDWRSAKSDPVRIEKEVTAAFPPQEWKDLSHRLINFGRDTCHARKPECLICPLRETCPSFGLYI</sequence>
<dbReference type="InterPro" id="IPR000445">
    <property type="entry name" value="HhH_motif"/>
</dbReference>